<sequence length="285" mass="31750">MESKSATLSKIAAKTFGVSAISEDIIEPNCFMGLSSHTHSTILKPMATAKKVVPKHVELREKLRGRFQRMSPNAMIPSARDLAKSYKVSAMTVRQALVALQQEGMIHSVPGLGTFISDHKMSKRLTFVSFSQEVIERGMKPSAKIVSAIKTTISDETLAEQLQLKVGDPIYKIERVRFADKIPMALEQSCISAELMPGLLDQDLNTSLYEIFKNTYEKPVTRAECVVSPVNLNKRQADLLETEFKSAALNFVVIAYDARGRALERCSSIKHGDRYDFKYSIQAES</sequence>
<dbReference type="SMART" id="SM00345">
    <property type="entry name" value="HTH_GNTR"/>
    <property type="match status" value="1"/>
</dbReference>
<dbReference type="InterPro" id="IPR011663">
    <property type="entry name" value="UTRA"/>
</dbReference>
<dbReference type="GO" id="GO:0003677">
    <property type="term" value="F:DNA binding"/>
    <property type="evidence" value="ECO:0007669"/>
    <property type="project" value="UniProtKB-KW"/>
</dbReference>
<dbReference type="InterPro" id="IPR000524">
    <property type="entry name" value="Tscrpt_reg_HTH_GntR"/>
</dbReference>
<feature type="domain" description="HTH gntR-type" evidence="4">
    <location>
        <begin position="53"/>
        <end position="119"/>
    </location>
</feature>
<evidence type="ECO:0000313" key="5">
    <source>
        <dbReference type="EMBL" id="CAB4537173.1"/>
    </source>
</evidence>
<dbReference type="PANTHER" id="PTHR44846">
    <property type="entry name" value="MANNOSYL-D-GLYCERATE TRANSPORT/METABOLISM SYSTEM REPRESSOR MNGR-RELATED"/>
    <property type="match status" value="1"/>
</dbReference>
<keyword evidence="3" id="KW-0804">Transcription</keyword>
<dbReference type="SUPFAM" id="SSF64288">
    <property type="entry name" value="Chorismate lyase-like"/>
    <property type="match status" value="1"/>
</dbReference>
<dbReference type="InterPro" id="IPR036388">
    <property type="entry name" value="WH-like_DNA-bd_sf"/>
</dbReference>
<dbReference type="InterPro" id="IPR050679">
    <property type="entry name" value="Bact_HTH_transcr_reg"/>
</dbReference>
<dbReference type="PRINTS" id="PR00035">
    <property type="entry name" value="HTHGNTR"/>
</dbReference>
<gene>
    <name evidence="5" type="ORF">UFOPK1412_00453</name>
</gene>
<dbReference type="PROSITE" id="PS50949">
    <property type="entry name" value="HTH_GNTR"/>
    <property type="match status" value="1"/>
</dbReference>
<dbReference type="CDD" id="cd07377">
    <property type="entry name" value="WHTH_GntR"/>
    <property type="match status" value="1"/>
</dbReference>
<name>A0A6J6BFJ0_9ZZZZ</name>
<dbReference type="SUPFAM" id="SSF46785">
    <property type="entry name" value="Winged helix' DNA-binding domain"/>
    <property type="match status" value="1"/>
</dbReference>
<keyword evidence="1" id="KW-0805">Transcription regulation</keyword>
<evidence type="ECO:0000256" key="1">
    <source>
        <dbReference type="ARBA" id="ARBA00023015"/>
    </source>
</evidence>
<keyword evidence="2" id="KW-0238">DNA-binding</keyword>
<dbReference type="Gene3D" id="3.40.1410.10">
    <property type="entry name" value="Chorismate lyase-like"/>
    <property type="match status" value="1"/>
</dbReference>
<accession>A0A6J6BFJ0</accession>
<dbReference type="Pfam" id="PF00392">
    <property type="entry name" value="GntR"/>
    <property type="match status" value="1"/>
</dbReference>
<dbReference type="PANTHER" id="PTHR44846:SF1">
    <property type="entry name" value="MANNOSYL-D-GLYCERATE TRANSPORT_METABOLISM SYSTEM REPRESSOR MNGR-RELATED"/>
    <property type="match status" value="1"/>
</dbReference>
<dbReference type="InterPro" id="IPR028978">
    <property type="entry name" value="Chorismate_lyase_/UTRA_dom_sf"/>
</dbReference>
<organism evidence="5">
    <name type="scientific">freshwater metagenome</name>
    <dbReference type="NCBI Taxonomy" id="449393"/>
    <lineage>
        <taxon>unclassified sequences</taxon>
        <taxon>metagenomes</taxon>
        <taxon>ecological metagenomes</taxon>
    </lineage>
</organism>
<dbReference type="SMART" id="SM00866">
    <property type="entry name" value="UTRA"/>
    <property type="match status" value="1"/>
</dbReference>
<dbReference type="AlphaFoldDB" id="A0A6J6BFJ0"/>
<evidence type="ECO:0000256" key="2">
    <source>
        <dbReference type="ARBA" id="ARBA00023125"/>
    </source>
</evidence>
<dbReference type="InterPro" id="IPR036390">
    <property type="entry name" value="WH_DNA-bd_sf"/>
</dbReference>
<dbReference type="Gene3D" id="1.10.10.10">
    <property type="entry name" value="Winged helix-like DNA-binding domain superfamily/Winged helix DNA-binding domain"/>
    <property type="match status" value="1"/>
</dbReference>
<reference evidence="5" key="1">
    <citation type="submission" date="2020-05" db="EMBL/GenBank/DDBJ databases">
        <authorList>
            <person name="Chiriac C."/>
            <person name="Salcher M."/>
            <person name="Ghai R."/>
            <person name="Kavagutti S V."/>
        </authorList>
    </citation>
    <scope>NUCLEOTIDE SEQUENCE</scope>
</reference>
<evidence type="ECO:0000256" key="3">
    <source>
        <dbReference type="ARBA" id="ARBA00023163"/>
    </source>
</evidence>
<proteinExistence type="predicted"/>
<protein>
    <submittedName>
        <fullName evidence="5">Unannotated protein</fullName>
    </submittedName>
</protein>
<dbReference type="GO" id="GO:0045892">
    <property type="term" value="P:negative regulation of DNA-templated transcription"/>
    <property type="evidence" value="ECO:0007669"/>
    <property type="project" value="TreeGrafter"/>
</dbReference>
<evidence type="ECO:0000259" key="4">
    <source>
        <dbReference type="PROSITE" id="PS50949"/>
    </source>
</evidence>
<dbReference type="Pfam" id="PF07702">
    <property type="entry name" value="UTRA"/>
    <property type="match status" value="1"/>
</dbReference>
<dbReference type="EMBL" id="CAEZSI010000043">
    <property type="protein sequence ID" value="CAB4537173.1"/>
    <property type="molecule type" value="Genomic_DNA"/>
</dbReference>
<dbReference type="GO" id="GO:0003700">
    <property type="term" value="F:DNA-binding transcription factor activity"/>
    <property type="evidence" value="ECO:0007669"/>
    <property type="project" value="InterPro"/>
</dbReference>